<protein>
    <submittedName>
        <fullName evidence="10">Multidrug ABC transporter ATP-binding protein</fullName>
    </submittedName>
</protein>
<proteinExistence type="inferred from homology"/>
<dbReference type="Proteomes" id="UP000070560">
    <property type="component" value="Chromosome"/>
</dbReference>
<dbReference type="Pfam" id="PF12698">
    <property type="entry name" value="ABC2_membrane_3"/>
    <property type="match status" value="1"/>
</dbReference>
<feature type="transmembrane region" description="Helical" evidence="8">
    <location>
        <begin position="255"/>
        <end position="277"/>
    </location>
</feature>
<accession>A0A7U4TI73</accession>
<dbReference type="InterPro" id="IPR047817">
    <property type="entry name" value="ABC2_TM_bact-type"/>
</dbReference>
<evidence type="ECO:0000256" key="2">
    <source>
        <dbReference type="ARBA" id="ARBA00007783"/>
    </source>
</evidence>
<dbReference type="InterPro" id="IPR013525">
    <property type="entry name" value="ABC2_TM"/>
</dbReference>
<dbReference type="GO" id="GO:0005886">
    <property type="term" value="C:plasma membrane"/>
    <property type="evidence" value="ECO:0007669"/>
    <property type="project" value="UniProtKB-SubCell"/>
</dbReference>
<evidence type="ECO:0000259" key="9">
    <source>
        <dbReference type="PROSITE" id="PS51012"/>
    </source>
</evidence>
<comment type="similarity">
    <text evidence="2">Belongs to the ABC-2 integral membrane protein family.</text>
</comment>
<dbReference type="OrthoDB" id="9811522at2"/>
<keyword evidence="4" id="KW-1003">Cell membrane</keyword>
<dbReference type="GO" id="GO:0140359">
    <property type="term" value="F:ABC-type transporter activity"/>
    <property type="evidence" value="ECO:0007669"/>
    <property type="project" value="InterPro"/>
</dbReference>
<dbReference type="AlphaFoldDB" id="A0A7U4TI73"/>
<feature type="transmembrane region" description="Helical" evidence="8">
    <location>
        <begin position="226"/>
        <end position="249"/>
    </location>
</feature>
<feature type="transmembrane region" description="Helical" evidence="8">
    <location>
        <begin position="284"/>
        <end position="304"/>
    </location>
</feature>
<keyword evidence="5 8" id="KW-0812">Transmembrane</keyword>
<sequence>MRFRQIKSIYIREWKEFYRDKISRVVVFAMPTIIMLIFGYGLALDIENVPMAIVNQDKTPASRELCYKFMENREYFDFKGFLPNVKGLEHGILAGKLRFGLVIPPKFEQRLKRGFPSEVQVLIDGSFPTRASVSKTYALSIINGFNLERLSKTMKKLPLEIETRYWFNENLKERNITVCGLIPIILSISPTIFASLLIVKEKERGSIYNIWTSAITKIEFLLGKQVFAVTISMVNFFIIFLLSILLFQVPFKGNFFLFLFCSFIYILASTAQGLLISCFVNTQVVALLGSLLINIIIGFLYSGYLVPVSSMSKDAYFFAHLFPPYYGLSITKALFLKAAGLKIILPHILAILIFYLTYFGLAIHFFKKRET</sequence>
<gene>
    <name evidence="10" type="ORF">HS1_001186</name>
</gene>
<feature type="domain" description="ABC transmembrane type-2" evidence="9">
    <location>
        <begin position="135"/>
        <end position="369"/>
    </location>
</feature>
<keyword evidence="6 8" id="KW-1133">Transmembrane helix</keyword>
<organism evidence="10 11">
    <name type="scientific">Desulfofervidus auxilii</name>
    <dbReference type="NCBI Taxonomy" id="1621989"/>
    <lineage>
        <taxon>Bacteria</taxon>
        <taxon>Pseudomonadati</taxon>
        <taxon>Thermodesulfobacteriota</taxon>
        <taxon>Candidatus Desulfofervidia</taxon>
        <taxon>Candidatus Desulfofervidales</taxon>
        <taxon>Candidatus Desulfofervidaceae</taxon>
        <taxon>Candidatus Desulfofervidus</taxon>
    </lineage>
</organism>
<keyword evidence="10" id="KW-0547">Nucleotide-binding</keyword>
<keyword evidence="3" id="KW-0813">Transport</keyword>
<dbReference type="InterPro" id="IPR051449">
    <property type="entry name" value="ABC-2_transporter_component"/>
</dbReference>
<evidence type="ECO:0000256" key="8">
    <source>
        <dbReference type="SAM" id="Phobius"/>
    </source>
</evidence>
<feature type="transmembrane region" description="Helical" evidence="8">
    <location>
        <begin position="175"/>
        <end position="199"/>
    </location>
</feature>
<evidence type="ECO:0000256" key="4">
    <source>
        <dbReference type="ARBA" id="ARBA00022475"/>
    </source>
</evidence>
<keyword evidence="7 8" id="KW-0472">Membrane</keyword>
<evidence type="ECO:0000256" key="7">
    <source>
        <dbReference type="ARBA" id="ARBA00023136"/>
    </source>
</evidence>
<keyword evidence="10" id="KW-0067">ATP-binding</keyword>
<evidence type="ECO:0000256" key="1">
    <source>
        <dbReference type="ARBA" id="ARBA00004651"/>
    </source>
</evidence>
<dbReference type="PANTHER" id="PTHR30294:SF29">
    <property type="entry name" value="MULTIDRUG ABC TRANSPORTER PERMEASE YBHS-RELATED"/>
    <property type="match status" value="1"/>
</dbReference>
<evidence type="ECO:0000256" key="3">
    <source>
        <dbReference type="ARBA" id="ARBA00022448"/>
    </source>
</evidence>
<reference evidence="10 11" key="1">
    <citation type="submission" date="2015-10" db="EMBL/GenBank/DDBJ databases">
        <title>Candidatus Desulfofervidus auxilii, a hydrogenotrophic sulfate-reducing bacterium involved in the thermophilic anaerobic oxidation of methane.</title>
        <authorList>
            <person name="Krukenberg V."/>
            <person name="Richter M."/>
            <person name="Wegener G."/>
        </authorList>
    </citation>
    <scope>NUCLEOTIDE SEQUENCE [LARGE SCALE GENOMIC DNA]</scope>
    <source>
        <strain evidence="10 11">HS1</strain>
    </source>
</reference>
<dbReference type="PANTHER" id="PTHR30294">
    <property type="entry name" value="MEMBRANE COMPONENT OF ABC TRANSPORTER YHHJ-RELATED"/>
    <property type="match status" value="1"/>
</dbReference>
<evidence type="ECO:0000313" key="11">
    <source>
        <dbReference type="Proteomes" id="UP000070560"/>
    </source>
</evidence>
<dbReference type="KEGG" id="daw:HS1_001186"/>
<dbReference type="GO" id="GO:0005524">
    <property type="term" value="F:ATP binding"/>
    <property type="evidence" value="ECO:0007669"/>
    <property type="project" value="UniProtKB-KW"/>
</dbReference>
<feature type="transmembrane region" description="Helical" evidence="8">
    <location>
        <begin position="21"/>
        <end position="43"/>
    </location>
</feature>
<feature type="transmembrane region" description="Helical" evidence="8">
    <location>
        <begin position="343"/>
        <end position="366"/>
    </location>
</feature>
<keyword evidence="11" id="KW-1185">Reference proteome</keyword>
<evidence type="ECO:0000256" key="5">
    <source>
        <dbReference type="ARBA" id="ARBA00022692"/>
    </source>
</evidence>
<name>A0A7U4TI73_DESA2</name>
<evidence type="ECO:0000313" key="10">
    <source>
        <dbReference type="EMBL" id="AMM40990.1"/>
    </source>
</evidence>
<dbReference type="Gene3D" id="3.40.1710.10">
    <property type="entry name" value="abc type-2 transporter like domain"/>
    <property type="match status" value="1"/>
</dbReference>
<evidence type="ECO:0000256" key="6">
    <source>
        <dbReference type="ARBA" id="ARBA00022989"/>
    </source>
</evidence>
<dbReference type="PROSITE" id="PS51012">
    <property type="entry name" value="ABC_TM2"/>
    <property type="match status" value="1"/>
</dbReference>
<dbReference type="RefSeq" id="WP_066062303.1">
    <property type="nucleotide sequence ID" value="NZ_CP013015.1"/>
</dbReference>
<dbReference type="EMBL" id="CP013015">
    <property type="protein sequence ID" value="AMM40990.1"/>
    <property type="molecule type" value="Genomic_DNA"/>
</dbReference>
<comment type="subcellular location">
    <subcellularLocation>
        <location evidence="1">Cell membrane</location>
        <topology evidence="1">Multi-pass membrane protein</topology>
    </subcellularLocation>
</comment>